<dbReference type="NCBIfam" id="TIGR01013">
    <property type="entry name" value="2a58"/>
    <property type="match status" value="1"/>
</dbReference>
<gene>
    <name evidence="9" type="ORF">Fcan01_21896</name>
</gene>
<dbReference type="GO" id="GO:0044341">
    <property type="term" value="P:sodium-dependent phosphate transport"/>
    <property type="evidence" value="ECO:0007669"/>
    <property type="project" value="InterPro"/>
</dbReference>
<dbReference type="OrthoDB" id="76259at2759"/>
<dbReference type="Proteomes" id="UP000198287">
    <property type="component" value="Unassembled WGS sequence"/>
</dbReference>
<dbReference type="GO" id="GO:0016324">
    <property type="term" value="C:apical plasma membrane"/>
    <property type="evidence" value="ECO:0007669"/>
    <property type="project" value="UniProtKB-SubCell"/>
</dbReference>
<feature type="transmembrane region" description="Helical" evidence="8">
    <location>
        <begin position="108"/>
        <end position="130"/>
    </location>
</feature>
<feature type="transmembrane region" description="Helical" evidence="8">
    <location>
        <begin position="571"/>
        <end position="593"/>
    </location>
</feature>
<feature type="transmembrane region" description="Helical" evidence="8">
    <location>
        <begin position="527"/>
        <end position="551"/>
    </location>
</feature>
<feature type="transmembrane region" description="Helical" evidence="8">
    <location>
        <begin position="599"/>
        <end position="621"/>
    </location>
</feature>
<keyword evidence="3" id="KW-1003">Cell membrane</keyword>
<evidence type="ECO:0000256" key="4">
    <source>
        <dbReference type="ARBA" id="ARBA00022692"/>
    </source>
</evidence>
<evidence type="ECO:0000256" key="8">
    <source>
        <dbReference type="SAM" id="Phobius"/>
    </source>
</evidence>
<dbReference type="EMBL" id="LNIX01000022">
    <property type="protein sequence ID" value="OXA43361.1"/>
    <property type="molecule type" value="Genomic_DNA"/>
</dbReference>
<reference evidence="9 10" key="1">
    <citation type="submission" date="2015-12" db="EMBL/GenBank/DDBJ databases">
        <title>The genome of Folsomia candida.</title>
        <authorList>
            <person name="Faddeeva A."/>
            <person name="Derks M.F."/>
            <person name="Anvar Y."/>
            <person name="Smit S."/>
            <person name="Van Straalen N."/>
            <person name="Roelofs D."/>
        </authorList>
    </citation>
    <scope>NUCLEOTIDE SEQUENCE [LARGE SCALE GENOMIC DNA]</scope>
    <source>
        <strain evidence="9 10">VU population</strain>
        <tissue evidence="9">Whole body</tissue>
    </source>
</reference>
<name>A0A226DFL5_FOLCA</name>
<evidence type="ECO:0000256" key="7">
    <source>
        <dbReference type="SAM" id="MobiDB-lite"/>
    </source>
</evidence>
<evidence type="ECO:0000256" key="3">
    <source>
        <dbReference type="ARBA" id="ARBA00022475"/>
    </source>
</evidence>
<keyword evidence="10" id="KW-1185">Reference proteome</keyword>
<feature type="compositionally biased region" description="Low complexity" evidence="7">
    <location>
        <begin position="341"/>
        <end position="358"/>
    </location>
</feature>
<dbReference type="STRING" id="158441.A0A226DFL5"/>
<evidence type="ECO:0000256" key="1">
    <source>
        <dbReference type="ARBA" id="ARBA00004424"/>
    </source>
</evidence>
<feature type="transmembrane region" description="Helical" evidence="8">
    <location>
        <begin position="409"/>
        <end position="434"/>
    </location>
</feature>
<comment type="caution">
    <text evidence="9">The sequence shown here is derived from an EMBL/GenBank/DDBJ whole genome shotgun (WGS) entry which is preliminary data.</text>
</comment>
<evidence type="ECO:0000256" key="2">
    <source>
        <dbReference type="ARBA" id="ARBA00005808"/>
    </source>
</evidence>
<dbReference type="Pfam" id="PF02690">
    <property type="entry name" value="Na_Pi_cotrans"/>
    <property type="match status" value="2"/>
</dbReference>
<keyword evidence="5 8" id="KW-1133">Transmembrane helix</keyword>
<feature type="transmembrane region" description="Helical" evidence="8">
    <location>
        <begin position="150"/>
        <end position="168"/>
    </location>
</feature>
<dbReference type="PANTHER" id="PTHR10010:SF46">
    <property type="entry name" value="SODIUM-DEPENDENT PHOSPHATE TRANSPORT PROTEIN 2B"/>
    <property type="match status" value="1"/>
</dbReference>
<dbReference type="OMA" id="QIALCHT"/>
<comment type="subcellular location">
    <subcellularLocation>
        <location evidence="1">Apical cell membrane</location>
        <topology evidence="1">Multi-pass membrane protein</topology>
    </subcellularLocation>
</comment>
<feature type="region of interest" description="Disordered" evidence="7">
    <location>
        <begin position="322"/>
        <end position="376"/>
    </location>
</feature>
<evidence type="ECO:0000313" key="10">
    <source>
        <dbReference type="Proteomes" id="UP000198287"/>
    </source>
</evidence>
<dbReference type="PANTHER" id="PTHR10010">
    <property type="entry name" value="SOLUTE CARRIER FAMILY 34 SODIUM PHOSPHATE , MEMBER 2-RELATED"/>
    <property type="match status" value="1"/>
</dbReference>
<feature type="region of interest" description="Disordered" evidence="7">
    <location>
        <begin position="1"/>
        <end position="74"/>
    </location>
</feature>
<comment type="similarity">
    <text evidence="2">Belongs to the SLC34A transporter family.</text>
</comment>
<accession>A0A226DFL5</accession>
<evidence type="ECO:0000256" key="5">
    <source>
        <dbReference type="ARBA" id="ARBA00022989"/>
    </source>
</evidence>
<feature type="transmembrane region" description="Helical" evidence="8">
    <location>
        <begin position="454"/>
        <end position="476"/>
    </location>
</feature>
<protein>
    <submittedName>
        <fullName evidence="9">Sodium-dependent phosphate transport protein 2B</fullName>
    </submittedName>
</protein>
<feature type="compositionally biased region" description="Polar residues" evidence="7">
    <location>
        <begin position="1"/>
        <end position="21"/>
    </location>
</feature>
<keyword evidence="6 8" id="KW-0472">Membrane</keyword>
<dbReference type="InterPro" id="IPR003841">
    <property type="entry name" value="Na/Pi_transpt"/>
</dbReference>
<organism evidence="9 10">
    <name type="scientific">Folsomia candida</name>
    <name type="common">Springtail</name>
    <dbReference type="NCBI Taxonomy" id="158441"/>
    <lineage>
        <taxon>Eukaryota</taxon>
        <taxon>Metazoa</taxon>
        <taxon>Ecdysozoa</taxon>
        <taxon>Arthropoda</taxon>
        <taxon>Hexapoda</taxon>
        <taxon>Collembola</taxon>
        <taxon>Entomobryomorpha</taxon>
        <taxon>Isotomoidea</taxon>
        <taxon>Isotomidae</taxon>
        <taxon>Proisotominae</taxon>
        <taxon>Folsomia</taxon>
    </lineage>
</organism>
<evidence type="ECO:0000313" key="9">
    <source>
        <dbReference type="EMBL" id="OXA43361.1"/>
    </source>
</evidence>
<sequence>MTMTTKNPRRPATTTGNQAHHQQLLLDAASVALIPPEPREGGHGAGNSCTKNASDRSDDESALVTRTPPRSTSGKVVEITITPVPSVPESLEERGGLYMQKPTKGRVIAVKLMAICALLYIFVCSLGFMSDAFRLIAGKAAGQVLQQEKLITVPIVGVMLGILVTVAVQSSSTSTSIVVSMVASGLFTVKTAIPIIMGANIGTSVTNTVVALTHMTNRQDFERAFGGAVLHDMFNLLTVTTLLIVEQLTSYLEVTTTKIINMLDLQSSKGGEIQVLSKITKPFTSLIVQINKDVIVGWSINDPQYDNERLLKVWCNYSSLTSSSPPDLQPTADDNIDNKVSSSSSNHSAGSSGNISQRGSGGGGDDLQLSVQNGSQGSTRDAISAAMMSTGSTGQKCKFLFNMFNLGDLAVGVILLVVSLVLLCGCLILLVKVLSSLLKGKLAVAVQKVVNANIPYVPCLTGYLAIGIGAVMTLLVQSSSVFTSAMTPLIAMGMISLDRAYPLTLGSNLGTTTTAMLAALATEGPNLRLSIQLALCHMLFNLTGILLFYPIPYMRFPVRMAAALGRITSQYRWFAVFYLIFMFVLLPLTVFTLTLIGPMAFYCVAGPVGVIILLVLGLTLLQTWIPSLLPEILTDWNFLPKWCRSLEPYDRVVDRIVTTWRIYFPWCCSGGASGTTNVGGNFTGGMRPNNSQVCFVNGSRSPSPQGYVFDNSAFARNDHSFTMDMRNTPV</sequence>
<keyword evidence="4 8" id="KW-0812">Transmembrane</keyword>
<proteinExistence type="inferred from homology"/>
<evidence type="ECO:0000256" key="6">
    <source>
        <dbReference type="ARBA" id="ARBA00023136"/>
    </source>
</evidence>
<dbReference type="GO" id="GO:0005436">
    <property type="term" value="F:sodium:phosphate symporter activity"/>
    <property type="evidence" value="ECO:0007669"/>
    <property type="project" value="InterPro"/>
</dbReference>
<dbReference type="AlphaFoldDB" id="A0A226DFL5"/>